<dbReference type="VEuPathDB" id="FungiDB:I7I53_04039"/>
<dbReference type="AlphaFoldDB" id="A0A8A1LVN2"/>
<proteinExistence type="predicted"/>
<accession>A0A8A1LVN2</accession>
<evidence type="ECO:0000313" key="2">
    <source>
        <dbReference type="Proteomes" id="UP000663419"/>
    </source>
</evidence>
<reference evidence="1" key="1">
    <citation type="submission" date="2021-01" db="EMBL/GenBank/DDBJ databases">
        <title>Chromosome-level genome assembly of a human fungal pathogen reveals clustering of transcriptionally co-regulated genes.</title>
        <authorList>
            <person name="Voorhies M."/>
            <person name="Cohen S."/>
            <person name="Shea T.P."/>
            <person name="Petrus S."/>
            <person name="Munoz J.F."/>
            <person name="Poplawski S."/>
            <person name="Goldman W.E."/>
            <person name="Michael T."/>
            <person name="Cuomo C.A."/>
            <person name="Sil A."/>
            <person name="Beyhan S."/>
        </authorList>
    </citation>
    <scope>NUCLEOTIDE SEQUENCE</scope>
    <source>
        <strain evidence="1">H88</strain>
    </source>
</reference>
<sequence length="107" mass="11855">MRININCHSKKALLSQFSHSSHAVSFVGLHPHPVCPWSVFILLSVDSAWMRMAMQRASPGSMACRGQVACRQVGRYEQVGFFISLTPYHNLTPNVCGRFIIVIPLGG</sequence>
<dbReference type="EMBL" id="CP069105">
    <property type="protein sequence ID" value="QSS55997.1"/>
    <property type="molecule type" value="Genomic_DNA"/>
</dbReference>
<name>A0A8A1LVN2_AJEC8</name>
<gene>
    <name evidence="1" type="ORF">I7I53_04039</name>
</gene>
<organism evidence="1 2">
    <name type="scientific">Ajellomyces capsulatus (strain H88)</name>
    <name type="common">Darling's disease fungus</name>
    <name type="synonym">Histoplasma capsulatum</name>
    <dbReference type="NCBI Taxonomy" id="544711"/>
    <lineage>
        <taxon>Eukaryota</taxon>
        <taxon>Fungi</taxon>
        <taxon>Dikarya</taxon>
        <taxon>Ascomycota</taxon>
        <taxon>Pezizomycotina</taxon>
        <taxon>Eurotiomycetes</taxon>
        <taxon>Eurotiomycetidae</taxon>
        <taxon>Onygenales</taxon>
        <taxon>Ajellomycetaceae</taxon>
        <taxon>Histoplasma</taxon>
    </lineage>
</organism>
<dbReference type="Proteomes" id="UP000663419">
    <property type="component" value="Chromosome 4"/>
</dbReference>
<evidence type="ECO:0000313" key="1">
    <source>
        <dbReference type="EMBL" id="QSS55997.1"/>
    </source>
</evidence>
<protein>
    <submittedName>
        <fullName evidence="1">Uncharacterized protein</fullName>
    </submittedName>
</protein>